<evidence type="ECO:0000259" key="13">
    <source>
        <dbReference type="Pfam" id="PF02823"/>
    </source>
</evidence>
<dbReference type="GO" id="GO:0046933">
    <property type="term" value="F:proton-transporting ATP synthase activity, rotational mechanism"/>
    <property type="evidence" value="ECO:0007669"/>
    <property type="project" value="InterPro"/>
</dbReference>
<feature type="domain" description="ATP synthase F1 complex delta/epsilon subunit N-terminal" evidence="13">
    <location>
        <begin position="3"/>
        <end position="81"/>
    </location>
</feature>
<keyword evidence="11" id="KW-0175">Coiled coil</keyword>
<evidence type="ECO:0000256" key="7">
    <source>
        <dbReference type="ARBA" id="ARBA00023078"/>
    </source>
</evidence>
<evidence type="ECO:0000256" key="10">
    <source>
        <dbReference type="ARBA" id="ARBA00023310"/>
    </source>
</evidence>
<dbReference type="PANTHER" id="PTHR13822">
    <property type="entry name" value="ATP SYNTHASE DELTA/EPSILON CHAIN"/>
    <property type="match status" value="1"/>
</dbReference>
<dbReference type="Gene3D" id="2.60.15.10">
    <property type="entry name" value="F0F1 ATP synthase delta/epsilon subunit, N-terminal"/>
    <property type="match status" value="1"/>
</dbReference>
<dbReference type="Pfam" id="PF00401">
    <property type="entry name" value="ATP-synt_DE"/>
    <property type="match status" value="1"/>
</dbReference>
<evidence type="ECO:0000256" key="4">
    <source>
        <dbReference type="ARBA" id="ARBA00022640"/>
    </source>
</evidence>
<organism evidence="14">
    <name type="scientific">Erodium trifolium</name>
    <dbReference type="NCBI Taxonomy" id="337410"/>
    <lineage>
        <taxon>Eukaryota</taxon>
        <taxon>Viridiplantae</taxon>
        <taxon>Streptophyta</taxon>
        <taxon>Embryophyta</taxon>
        <taxon>Tracheophyta</taxon>
        <taxon>Spermatophyta</taxon>
        <taxon>Magnoliopsida</taxon>
        <taxon>eudicotyledons</taxon>
        <taxon>Gunneridae</taxon>
        <taxon>Pentapetalae</taxon>
        <taxon>rosids</taxon>
        <taxon>malvids</taxon>
        <taxon>Geraniales</taxon>
        <taxon>Geraniaceae</taxon>
        <taxon>Erodium</taxon>
    </lineage>
</organism>
<keyword evidence="5" id="KW-0375">Hydrogen ion transport</keyword>
<dbReference type="EMBL" id="KF441758">
    <property type="protein sequence ID" value="AGY60951.1"/>
    <property type="molecule type" value="Genomic_DNA"/>
</dbReference>
<keyword evidence="4 14" id="KW-0934">Plastid</keyword>
<dbReference type="InterPro" id="IPR001469">
    <property type="entry name" value="ATP_synth_F1_dsu/esu"/>
</dbReference>
<keyword evidence="3" id="KW-0813">Transport</keyword>
<geneLocation type="plastid" evidence="14"/>
<dbReference type="SUPFAM" id="SSF51344">
    <property type="entry name" value="Epsilon subunit of F1F0-ATP synthase N-terminal domain"/>
    <property type="match status" value="1"/>
</dbReference>
<evidence type="ECO:0000256" key="3">
    <source>
        <dbReference type="ARBA" id="ARBA00022448"/>
    </source>
</evidence>
<dbReference type="CDD" id="cd12152">
    <property type="entry name" value="F1-ATPase_delta"/>
    <property type="match status" value="1"/>
</dbReference>
<dbReference type="RefSeq" id="YP_009050129.1">
    <property type="nucleotide sequence ID" value="NC_024635.1"/>
</dbReference>
<keyword evidence="8" id="KW-0472">Membrane</keyword>
<evidence type="ECO:0000256" key="6">
    <source>
        <dbReference type="ARBA" id="ARBA00023065"/>
    </source>
</evidence>
<dbReference type="HAMAP" id="MF_00530">
    <property type="entry name" value="ATP_synth_epsil_bac"/>
    <property type="match status" value="1"/>
</dbReference>
<evidence type="ECO:0000256" key="2">
    <source>
        <dbReference type="ARBA" id="ARBA00005712"/>
    </source>
</evidence>
<proteinExistence type="inferred from homology"/>
<evidence type="ECO:0000259" key="12">
    <source>
        <dbReference type="Pfam" id="PF00401"/>
    </source>
</evidence>
<dbReference type="GeneID" id="20004351"/>
<gene>
    <name evidence="14" type="primary">atpE</name>
</gene>
<feature type="coiled-coil region" evidence="11">
    <location>
        <begin position="89"/>
        <end position="123"/>
    </location>
</feature>
<keyword evidence="9" id="KW-0139">CF(1)</keyword>
<dbReference type="AlphaFoldDB" id="A0A075CBE2"/>
<name>A0A075CBE2_9ROSI</name>
<evidence type="ECO:0000256" key="1">
    <source>
        <dbReference type="ARBA" id="ARBA00004170"/>
    </source>
</evidence>
<evidence type="ECO:0000256" key="11">
    <source>
        <dbReference type="SAM" id="Coils"/>
    </source>
</evidence>
<evidence type="ECO:0000256" key="8">
    <source>
        <dbReference type="ARBA" id="ARBA00023136"/>
    </source>
</evidence>
<accession>A0A075CBE2</accession>
<dbReference type="InterPro" id="IPR020547">
    <property type="entry name" value="ATP_synth_F1_esu_C"/>
</dbReference>
<sequence>MSLNLRVLTPKRILWDSEVKEIILSTDSGEIGVLPNHIPIVTGLDIGIFKIRLNDQWFTMALMGGFARIVNNEITVFAHDAEKASDIDPQEAQQTLEIAKDNLRKAEAEGQTIEADLALKQAELRVKAVNAIS</sequence>
<feature type="domain" description="ATP synthase epsilon subunit C-terminal" evidence="12">
    <location>
        <begin position="86"/>
        <end position="129"/>
    </location>
</feature>
<comment type="subcellular location">
    <subcellularLocation>
        <location evidence="1">Membrane</location>
        <topology evidence="1">Peripheral membrane protein</topology>
    </subcellularLocation>
</comment>
<dbReference type="NCBIfam" id="TIGR01216">
    <property type="entry name" value="ATP_synt_epsi"/>
    <property type="match status" value="1"/>
</dbReference>
<dbReference type="Gene3D" id="6.10.140.480">
    <property type="match status" value="1"/>
</dbReference>
<evidence type="ECO:0000256" key="5">
    <source>
        <dbReference type="ARBA" id="ARBA00022781"/>
    </source>
</evidence>
<keyword evidence="6" id="KW-0406">Ion transport</keyword>
<protein>
    <submittedName>
        <fullName evidence="14">ATP synthase CF1 epsilon subunit</fullName>
    </submittedName>
</protein>
<evidence type="ECO:0000256" key="9">
    <source>
        <dbReference type="ARBA" id="ARBA00023196"/>
    </source>
</evidence>
<keyword evidence="10" id="KW-0066">ATP synthesis</keyword>
<dbReference type="PANTHER" id="PTHR13822:SF10">
    <property type="entry name" value="ATP SYNTHASE EPSILON CHAIN, CHLOROPLASTIC"/>
    <property type="match status" value="1"/>
</dbReference>
<reference evidence="14" key="1">
    <citation type="submission" date="2013-07" db="EMBL/GenBank/DDBJ databases">
        <title>Plastid genome evolution in Erodium.</title>
        <authorList>
            <person name="Blazier J.C."/>
            <person name="Jansen R.K."/>
        </authorList>
    </citation>
    <scope>NUCLEOTIDE SEQUENCE</scope>
</reference>
<dbReference type="InterPro" id="IPR036771">
    <property type="entry name" value="ATPsynth_dsu/esu_N"/>
</dbReference>
<dbReference type="InterPro" id="IPR020546">
    <property type="entry name" value="ATP_synth_F1_dsu/esu_N"/>
</dbReference>
<comment type="similarity">
    <text evidence="2">Belongs to the ATPase epsilon chain family.</text>
</comment>
<keyword evidence="7" id="KW-0793">Thylakoid</keyword>
<dbReference type="FunFam" id="2.60.15.10:FF:000002">
    <property type="entry name" value="ATP synthase epsilon chain, chloroplastic"/>
    <property type="match status" value="1"/>
</dbReference>
<dbReference type="GO" id="GO:0045259">
    <property type="term" value="C:proton-transporting ATP synthase complex"/>
    <property type="evidence" value="ECO:0007669"/>
    <property type="project" value="UniProtKB-KW"/>
</dbReference>
<dbReference type="Pfam" id="PF02823">
    <property type="entry name" value="ATP-synt_DE_N"/>
    <property type="match status" value="1"/>
</dbReference>
<evidence type="ECO:0000313" key="14">
    <source>
        <dbReference type="EMBL" id="AGY60951.1"/>
    </source>
</evidence>